<dbReference type="PROSITE" id="PS50179">
    <property type="entry name" value="VHS"/>
    <property type="match status" value="1"/>
</dbReference>
<reference evidence="8 9" key="1">
    <citation type="submission" date="2019-04" db="EMBL/GenBank/DDBJ databases">
        <authorList>
            <consortium name="Wellcome Sanger Institute Data Sharing"/>
        </authorList>
    </citation>
    <scope>NUCLEOTIDE SEQUENCE [LARGE SCALE GENOMIC DNA]</scope>
</reference>
<evidence type="ECO:0000256" key="4">
    <source>
        <dbReference type="PIRNR" id="PIRNR036948"/>
    </source>
</evidence>
<dbReference type="GO" id="GO:0035091">
    <property type="term" value="F:phosphatidylinositol binding"/>
    <property type="evidence" value="ECO:0007669"/>
    <property type="project" value="InterPro"/>
</dbReference>
<organism evidence="8 9">
    <name type="scientific">Scleropages formosus</name>
    <name type="common">Asian bonytongue</name>
    <name type="synonym">Osteoglossum formosum</name>
    <dbReference type="NCBI Taxonomy" id="113540"/>
    <lineage>
        <taxon>Eukaryota</taxon>
        <taxon>Metazoa</taxon>
        <taxon>Chordata</taxon>
        <taxon>Craniata</taxon>
        <taxon>Vertebrata</taxon>
        <taxon>Euteleostomi</taxon>
        <taxon>Actinopterygii</taxon>
        <taxon>Neopterygii</taxon>
        <taxon>Teleostei</taxon>
        <taxon>Osteoglossocephala</taxon>
        <taxon>Osteoglossomorpha</taxon>
        <taxon>Osteoglossiformes</taxon>
        <taxon>Osteoglossidae</taxon>
        <taxon>Scleropages</taxon>
    </lineage>
</organism>
<dbReference type="PANTHER" id="PTHR13856:SF32">
    <property type="entry name" value="TARGET OF MYB1 MEMBRANE TRAFFICKING PROTEIN"/>
    <property type="match status" value="1"/>
</dbReference>
<feature type="domain" description="GAT" evidence="7">
    <location>
        <begin position="210"/>
        <end position="298"/>
    </location>
</feature>
<reference evidence="8" key="2">
    <citation type="submission" date="2025-08" db="UniProtKB">
        <authorList>
            <consortium name="Ensembl"/>
        </authorList>
    </citation>
    <scope>IDENTIFICATION</scope>
</reference>
<evidence type="ECO:0000313" key="9">
    <source>
        <dbReference type="Proteomes" id="UP000694397"/>
    </source>
</evidence>
<dbReference type="AlphaFoldDB" id="A0A8C9RQ64"/>
<dbReference type="FunFam" id="1.25.40.90:FF:000003">
    <property type="entry name" value="TOM1-like protein 2 isoform X1"/>
    <property type="match status" value="1"/>
</dbReference>
<dbReference type="Pfam" id="PF03127">
    <property type="entry name" value="GAT"/>
    <property type="match status" value="1"/>
</dbReference>
<reference evidence="8" key="3">
    <citation type="submission" date="2025-09" db="UniProtKB">
        <authorList>
            <consortium name="Ensembl"/>
        </authorList>
    </citation>
    <scope>IDENTIFICATION</scope>
</reference>
<dbReference type="GO" id="GO:0015031">
    <property type="term" value="P:protein transport"/>
    <property type="evidence" value="ECO:0007669"/>
    <property type="project" value="UniProtKB-UniRule"/>
</dbReference>
<dbReference type="SUPFAM" id="SSF48464">
    <property type="entry name" value="ENTH/VHS domain"/>
    <property type="match status" value="1"/>
</dbReference>
<feature type="region of interest" description="Disordered" evidence="5">
    <location>
        <begin position="475"/>
        <end position="504"/>
    </location>
</feature>
<feature type="domain" description="VHS" evidence="6">
    <location>
        <begin position="20"/>
        <end position="152"/>
    </location>
</feature>
<sequence>MELLIGSPFDSPVGQRIEQATNSTLESEDWALNMEICDIVNETEEGPKDAVKAIKKRIVGNKNFKEVMLTLTVLEACVKNCGHRFHVLVSAREFVEGVLVQAVMPKNNPPMVVHDRVLALIQAWADAFRSSASLTGVVSVYEDLRRKGVKFPMSTLNSASPIHTPHRTVPEGRSSVSVSAAAPDPRDAPVSPRHPISPSRKEGSLPFSPDQVELLRADLEVVRGNMALMSEMMNQLEPGRVQPSDTELLQQLYSVCLNMQGRLLKLIPVASDEKLMEELLVLNDELNGAFARYNGFQRRLSGQSPAEQTPSATYTNLVDLGPVPQALHQQEHAAVSTQQLEGRSAISMLSHQMTSLSAGHDDGRAVFTQAGNGSLPKRTESVRYIVPDERTGERLAEGLDSAVRNSGADDTQESTVLGSSPNFDWMVAKGMIPVSQANAMEDIEKWLADNVEECTTDNEGVTSEEFDRFLEERAKAGERLPPLSGAVLDTGRPQQQPHDQLFTR</sequence>
<protein>
    <submittedName>
        <fullName evidence="8">Glycine C-acetyltransferase</fullName>
    </submittedName>
</protein>
<dbReference type="InterPro" id="IPR014645">
    <property type="entry name" value="TOM1"/>
</dbReference>
<dbReference type="PIRSF" id="PIRSF036948">
    <property type="entry name" value="TOM1"/>
    <property type="match status" value="1"/>
</dbReference>
<evidence type="ECO:0000256" key="5">
    <source>
        <dbReference type="SAM" id="MobiDB-lite"/>
    </source>
</evidence>
<dbReference type="GO" id="GO:0005768">
    <property type="term" value="C:endosome"/>
    <property type="evidence" value="ECO:0007669"/>
    <property type="project" value="TreeGrafter"/>
</dbReference>
<evidence type="ECO:0000256" key="3">
    <source>
        <dbReference type="ARBA" id="ARBA00022927"/>
    </source>
</evidence>
<name>A0A8C9RQ64_SCLFO</name>
<dbReference type="GO" id="GO:0016020">
    <property type="term" value="C:membrane"/>
    <property type="evidence" value="ECO:0007669"/>
    <property type="project" value="TreeGrafter"/>
</dbReference>
<dbReference type="Pfam" id="PF00790">
    <property type="entry name" value="VHS"/>
    <property type="match status" value="1"/>
</dbReference>
<keyword evidence="2 4" id="KW-0813">Transport</keyword>
<feature type="compositionally biased region" description="Polar residues" evidence="5">
    <location>
        <begin position="492"/>
        <end position="504"/>
    </location>
</feature>
<keyword evidence="3 4" id="KW-0653">Protein transport</keyword>
<dbReference type="GO" id="GO:0043130">
    <property type="term" value="F:ubiquitin binding"/>
    <property type="evidence" value="ECO:0007669"/>
    <property type="project" value="InterPro"/>
</dbReference>
<dbReference type="Gene3D" id="1.25.40.90">
    <property type="match status" value="1"/>
</dbReference>
<dbReference type="CDD" id="cd14233">
    <property type="entry name" value="GAT_TOM1_like"/>
    <property type="match status" value="1"/>
</dbReference>
<accession>A0A8C9RQ64</accession>
<dbReference type="InterPro" id="IPR002014">
    <property type="entry name" value="VHS_dom"/>
</dbReference>
<evidence type="ECO:0000313" key="8">
    <source>
        <dbReference type="Ensembl" id="ENSSFOP00015020830.2"/>
    </source>
</evidence>
<gene>
    <name evidence="8" type="primary">GCAT</name>
    <name evidence="8" type="synonym">gcat</name>
</gene>
<dbReference type="GO" id="GO:0007165">
    <property type="term" value="P:signal transduction"/>
    <property type="evidence" value="ECO:0007669"/>
    <property type="project" value="TreeGrafter"/>
</dbReference>
<evidence type="ECO:0000256" key="1">
    <source>
        <dbReference type="ARBA" id="ARBA00007708"/>
    </source>
</evidence>
<dbReference type="Proteomes" id="UP000694397">
    <property type="component" value="Chromosome 3"/>
</dbReference>
<dbReference type="InterPro" id="IPR038425">
    <property type="entry name" value="GAT_sf"/>
</dbReference>
<dbReference type="SUPFAM" id="SSF89009">
    <property type="entry name" value="GAT-like domain"/>
    <property type="match status" value="1"/>
</dbReference>
<dbReference type="GO" id="GO:0030276">
    <property type="term" value="F:clathrin binding"/>
    <property type="evidence" value="ECO:0007669"/>
    <property type="project" value="TreeGrafter"/>
</dbReference>
<evidence type="ECO:0000259" key="7">
    <source>
        <dbReference type="PROSITE" id="PS50909"/>
    </source>
</evidence>
<dbReference type="Ensembl" id="ENSSFOT00015021064.2">
    <property type="protein sequence ID" value="ENSSFOP00015020830.2"/>
    <property type="gene ID" value="ENSSFOG00015013409.2"/>
</dbReference>
<dbReference type="GeneTree" id="ENSGT00940000155729"/>
<dbReference type="SMART" id="SM00288">
    <property type="entry name" value="VHS"/>
    <property type="match status" value="1"/>
</dbReference>
<feature type="region of interest" description="Disordered" evidence="5">
    <location>
        <begin position="155"/>
        <end position="208"/>
    </location>
</feature>
<comment type="similarity">
    <text evidence="1 4">Belongs to the TOM1 family.</text>
</comment>
<dbReference type="Gene3D" id="1.20.58.160">
    <property type="match status" value="1"/>
</dbReference>
<evidence type="ECO:0000259" key="6">
    <source>
        <dbReference type="PROSITE" id="PS50179"/>
    </source>
</evidence>
<dbReference type="PROSITE" id="PS50909">
    <property type="entry name" value="GAT"/>
    <property type="match status" value="1"/>
</dbReference>
<proteinExistence type="inferred from homology"/>
<dbReference type="PANTHER" id="PTHR13856">
    <property type="entry name" value="VHS DOMAIN CONTAINING PROTEIN FAMILY"/>
    <property type="match status" value="1"/>
</dbReference>
<dbReference type="InterPro" id="IPR008942">
    <property type="entry name" value="ENTH_VHS"/>
</dbReference>
<evidence type="ECO:0000256" key="2">
    <source>
        <dbReference type="ARBA" id="ARBA00022448"/>
    </source>
</evidence>
<keyword evidence="9" id="KW-1185">Reference proteome</keyword>
<dbReference type="InterPro" id="IPR004152">
    <property type="entry name" value="GAT_dom"/>
</dbReference>